<comment type="caution">
    <text evidence="1">The sequence shown here is derived from an EMBL/GenBank/DDBJ whole genome shotgun (WGS) entry which is preliminary data.</text>
</comment>
<gene>
    <name evidence="1" type="ORF">B193_1010</name>
</gene>
<evidence type="ECO:0000313" key="2">
    <source>
        <dbReference type="Proteomes" id="UP000006272"/>
    </source>
</evidence>
<dbReference type="Proteomes" id="UP000006272">
    <property type="component" value="Unassembled WGS sequence"/>
</dbReference>
<sequence length="71" mass="7602">MSFDPATTTVLDLVAAHPAVEAVFRRYDAKAGCCILCEALFETVAELAAQRGLDATALTHDLSRAIDTEHP</sequence>
<dbReference type="Gene3D" id="1.10.3910.10">
    <property type="entry name" value="SP0561-like"/>
    <property type="match status" value="1"/>
</dbReference>
<dbReference type="EMBL" id="ALAO01000083">
    <property type="protein sequence ID" value="EKO40241.1"/>
    <property type="molecule type" value="Genomic_DNA"/>
</dbReference>
<name>K6GTG4_9BACT</name>
<evidence type="ECO:0008006" key="3">
    <source>
        <dbReference type="Google" id="ProtNLM"/>
    </source>
</evidence>
<dbReference type="SUPFAM" id="SSF140683">
    <property type="entry name" value="SP0561-like"/>
    <property type="match status" value="1"/>
</dbReference>
<protein>
    <recommendedName>
        <fullName evidence="3">DUF1858 domain-containing protein</fullName>
    </recommendedName>
</protein>
<reference evidence="1 2" key="1">
    <citation type="submission" date="2012-07" db="EMBL/GenBank/DDBJ databases">
        <title>Draft genome sequence of Desulfovibrio magneticus str. Maddingley MBC34 obtained from a metagenomic sequence of a methanogenic enrichment isolated from coal-seam formation water in Victoria, Australia.</title>
        <authorList>
            <person name="Greenfield P."/>
            <person name="Hendry P."/>
            <person name="Li D."/>
            <person name="Rosewarne C.P."/>
            <person name="Tran-Dinh N."/>
            <person name="Elbourne L.D.H."/>
            <person name="Paulsen I.T."/>
            <person name="Midgley D.J."/>
        </authorList>
    </citation>
    <scope>NUCLEOTIDE SEQUENCE [LARGE SCALE GENOMIC DNA]</scope>
    <source>
        <strain evidence="2">Maddingley MBC34</strain>
    </source>
</reference>
<organism evidence="1 2">
    <name type="scientific">Solidesulfovibrio magneticus str. Maddingley MBC34</name>
    <dbReference type="NCBI Taxonomy" id="1206767"/>
    <lineage>
        <taxon>Bacteria</taxon>
        <taxon>Pseudomonadati</taxon>
        <taxon>Thermodesulfobacteriota</taxon>
        <taxon>Desulfovibrionia</taxon>
        <taxon>Desulfovibrionales</taxon>
        <taxon>Desulfovibrionaceae</taxon>
        <taxon>Solidesulfovibrio</taxon>
    </lineage>
</organism>
<dbReference type="InterPro" id="IPR038062">
    <property type="entry name" value="ScdA-like_N_sf"/>
</dbReference>
<evidence type="ECO:0000313" key="1">
    <source>
        <dbReference type="EMBL" id="EKO40241.1"/>
    </source>
</evidence>
<proteinExistence type="predicted"/>
<dbReference type="AlphaFoldDB" id="K6GTG4"/>
<accession>K6GTG4</accession>
<dbReference type="PATRIC" id="fig|1206767.3.peg.975"/>